<dbReference type="EMBL" id="FPCJ01000001">
    <property type="protein sequence ID" value="SFV34848.1"/>
    <property type="molecule type" value="Genomic_DNA"/>
</dbReference>
<name>A0A1I7NJM9_9BACT</name>
<evidence type="ECO:0000256" key="3">
    <source>
        <dbReference type="ARBA" id="ARBA00022729"/>
    </source>
</evidence>
<dbReference type="InterPro" id="IPR033985">
    <property type="entry name" value="SusD-like_N"/>
</dbReference>
<dbReference type="PROSITE" id="PS51257">
    <property type="entry name" value="PROKAR_LIPOPROTEIN"/>
    <property type="match status" value="1"/>
</dbReference>
<accession>A0A1I7NJM9</accession>
<keyword evidence="9" id="KW-1185">Reference proteome</keyword>
<evidence type="ECO:0000259" key="6">
    <source>
        <dbReference type="Pfam" id="PF07980"/>
    </source>
</evidence>
<keyword evidence="4" id="KW-0472">Membrane</keyword>
<feature type="domain" description="RagB/SusD" evidence="6">
    <location>
        <begin position="304"/>
        <end position="603"/>
    </location>
</feature>
<evidence type="ECO:0000313" key="9">
    <source>
        <dbReference type="Proteomes" id="UP000199537"/>
    </source>
</evidence>
<comment type="similarity">
    <text evidence="2">Belongs to the SusD family.</text>
</comment>
<dbReference type="Gene3D" id="1.25.40.390">
    <property type="match status" value="1"/>
</dbReference>
<evidence type="ECO:0000259" key="7">
    <source>
        <dbReference type="Pfam" id="PF14322"/>
    </source>
</evidence>
<dbReference type="Pfam" id="PF14322">
    <property type="entry name" value="SusD-like_3"/>
    <property type="match status" value="1"/>
</dbReference>
<proteinExistence type="inferred from homology"/>
<dbReference type="CDD" id="cd08977">
    <property type="entry name" value="SusD"/>
    <property type="match status" value="1"/>
</dbReference>
<feature type="domain" description="SusD-like N-terminal" evidence="7">
    <location>
        <begin position="105"/>
        <end position="227"/>
    </location>
</feature>
<dbReference type="STRING" id="1393122.SAMN05660895_2102"/>
<evidence type="ECO:0000256" key="2">
    <source>
        <dbReference type="ARBA" id="ARBA00006275"/>
    </source>
</evidence>
<dbReference type="InterPro" id="IPR011990">
    <property type="entry name" value="TPR-like_helical_dom_sf"/>
</dbReference>
<dbReference type="InterPro" id="IPR012944">
    <property type="entry name" value="SusD_RagB_dom"/>
</dbReference>
<keyword evidence="3" id="KW-0732">Signal</keyword>
<dbReference type="AlphaFoldDB" id="A0A1I7NJM9"/>
<dbReference type="OrthoDB" id="5694214at2"/>
<dbReference type="Pfam" id="PF07980">
    <property type="entry name" value="SusD_RagB"/>
    <property type="match status" value="1"/>
</dbReference>
<dbReference type="SUPFAM" id="SSF48452">
    <property type="entry name" value="TPR-like"/>
    <property type="match status" value="1"/>
</dbReference>
<organism evidence="8 9">
    <name type="scientific">Thermoflavifilum thermophilum</name>
    <dbReference type="NCBI Taxonomy" id="1393122"/>
    <lineage>
        <taxon>Bacteria</taxon>
        <taxon>Pseudomonadati</taxon>
        <taxon>Bacteroidota</taxon>
        <taxon>Chitinophagia</taxon>
        <taxon>Chitinophagales</taxon>
        <taxon>Chitinophagaceae</taxon>
        <taxon>Thermoflavifilum</taxon>
    </lineage>
</organism>
<dbReference type="GO" id="GO:0009279">
    <property type="term" value="C:cell outer membrane"/>
    <property type="evidence" value="ECO:0007669"/>
    <property type="project" value="UniProtKB-SubCell"/>
</dbReference>
<sequence>MKRILYLLLSIWILSGFYACNKDFLNVSPKDQYSDNAVWNDPNLIQAFVDNIYGGIPHGFDILMMSSLSDEAVFTPDWGAENVNRGLLTPSDLEIFDPGFWGSVQTVIRSWKTQYKYIRACNLFFSKIDQAPIDASLKQRMKGEVHFLRAYLYFQLVEMYGGVPIITQAYTLTDSFNVPRNTFAECVDFITKECDSAAALLPLQYSGDNIGRATKGAALALKARMLLYAASDLFNSQASWAPGYAHPELVSYVGGDRMARWQAAKDAAKAVMDLGIYDLYKPNPQSAQEAAQNYQQLFLQQSTPEDIFVKFFTQKVNENWMGYSPGQYCQPNGWHCWGNNTPTQQMVDMYEMADGTPFDWSNPAEAANPYANRDPRFYASILYNGAQWRPRPSDVAPLDPNGIVQTGYWAKWNPQTNSVDTIPGLDTRKSPFENWNGTYTGYYMKKFMDPTVDAQFVHQTVPWRYIRYTEILLDYAEACLALGQETEAKTYINMIRQRAYMPPITSTGQQLINDYRREREVELAFEDQRYFDVRRWMIADSAYQNAKGILIIYPMLPDHTTSPTPTYKVYSAIPRAWQPHAYFLPIQLDEINRNPKLIQNPGY</sequence>
<evidence type="ECO:0000256" key="5">
    <source>
        <dbReference type="ARBA" id="ARBA00023237"/>
    </source>
</evidence>
<reference evidence="9" key="1">
    <citation type="submission" date="2016-10" db="EMBL/GenBank/DDBJ databases">
        <authorList>
            <person name="Varghese N."/>
            <person name="Submissions S."/>
        </authorList>
    </citation>
    <scope>NUCLEOTIDE SEQUENCE [LARGE SCALE GENOMIC DNA]</scope>
    <source>
        <strain evidence="9">DSM 14807</strain>
    </source>
</reference>
<gene>
    <name evidence="8" type="ORF">SAMN05660895_2102</name>
</gene>
<evidence type="ECO:0000256" key="4">
    <source>
        <dbReference type="ARBA" id="ARBA00023136"/>
    </source>
</evidence>
<protein>
    <submittedName>
        <fullName evidence="8">Starch-binding associating with outer membrane</fullName>
    </submittedName>
</protein>
<evidence type="ECO:0000256" key="1">
    <source>
        <dbReference type="ARBA" id="ARBA00004442"/>
    </source>
</evidence>
<comment type="subcellular location">
    <subcellularLocation>
        <location evidence="1">Cell outer membrane</location>
    </subcellularLocation>
</comment>
<dbReference type="RefSeq" id="WP_092460324.1">
    <property type="nucleotide sequence ID" value="NZ_FPCJ01000001.1"/>
</dbReference>
<dbReference type="Proteomes" id="UP000199537">
    <property type="component" value="Unassembled WGS sequence"/>
</dbReference>
<keyword evidence="5" id="KW-0998">Cell outer membrane</keyword>
<evidence type="ECO:0000313" key="8">
    <source>
        <dbReference type="EMBL" id="SFV34848.1"/>
    </source>
</evidence>